<name>A0A212K4E0_9BACT</name>
<gene>
    <name evidence="1" type="ORF">KL86DYS2_13000</name>
</gene>
<reference evidence="1" key="1">
    <citation type="submission" date="2016-04" db="EMBL/GenBank/DDBJ databases">
        <authorList>
            <person name="Evans L.H."/>
            <person name="Alamgir A."/>
            <person name="Owens N."/>
            <person name="Weber N.D."/>
            <person name="Virtaneva K."/>
            <person name="Barbian K."/>
            <person name="Babar A."/>
            <person name="Rosenke K."/>
        </authorList>
    </citation>
    <scope>NUCLEOTIDE SEQUENCE</scope>
    <source>
        <strain evidence="1">86-2</strain>
    </source>
</reference>
<organism evidence="1">
    <name type="scientific">uncultured Dysgonomonas sp</name>
    <dbReference type="NCBI Taxonomy" id="206096"/>
    <lineage>
        <taxon>Bacteria</taxon>
        <taxon>Pseudomonadati</taxon>
        <taxon>Bacteroidota</taxon>
        <taxon>Bacteroidia</taxon>
        <taxon>Bacteroidales</taxon>
        <taxon>Dysgonomonadaceae</taxon>
        <taxon>Dysgonomonas</taxon>
        <taxon>environmental samples</taxon>
    </lineage>
</organism>
<proteinExistence type="predicted"/>
<evidence type="ECO:0008006" key="2">
    <source>
        <dbReference type="Google" id="ProtNLM"/>
    </source>
</evidence>
<dbReference type="RefSeq" id="WP_296951258.1">
    <property type="nucleotide sequence ID" value="NZ_LT599021.1"/>
</dbReference>
<protein>
    <recommendedName>
        <fullName evidence="2">TonB-dependent receptor plug domain-containing protein</fullName>
    </recommendedName>
</protein>
<accession>A0A212K4E0</accession>
<dbReference type="Pfam" id="PF13715">
    <property type="entry name" value="CarbopepD_reg_2"/>
    <property type="match status" value="1"/>
</dbReference>
<dbReference type="InterPro" id="IPR008969">
    <property type="entry name" value="CarboxyPept-like_regulatory"/>
</dbReference>
<dbReference type="Gene3D" id="2.60.40.1120">
    <property type="entry name" value="Carboxypeptidase-like, regulatory domain"/>
    <property type="match status" value="1"/>
</dbReference>
<sequence length="105" mass="11190">MKRLFGSISGIIWVLIIALIFVPDSLEATTLEALQSVKITGVVTDESGSPVIGATVRVKNANVGTITEIDGHYSIDAPKNGTLIFSFMSSYPSARTFNLGVQLAF</sequence>
<evidence type="ECO:0000313" key="1">
    <source>
        <dbReference type="EMBL" id="SBW06589.1"/>
    </source>
</evidence>
<dbReference type="AlphaFoldDB" id="A0A212K4E0"/>
<dbReference type="SUPFAM" id="SSF49464">
    <property type="entry name" value="Carboxypeptidase regulatory domain-like"/>
    <property type="match status" value="1"/>
</dbReference>
<dbReference type="EMBL" id="FLUL01000001">
    <property type="protein sequence ID" value="SBW06589.1"/>
    <property type="molecule type" value="Genomic_DNA"/>
</dbReference>